<dbReference type="AlphaFoldDB" id="A0A815BFB7"/>
<feature type="transmembrane region" description="Helical" evidence="5">
    <location>
        <begin position="27"/>
        <end position="50"/>
    </location>
</feature>
<dbReference type="Proteomes" id="UP000663828">
    <property type="component" value="Unassembled WGS sequence"/>
</dbReference>
<dbReference type="EMBL" id="CAJNOR010002239">
    <property type="protein sequence ID" value="CAF1266824.1"/>
    <property type="molecule type" value="Genomic_DNA"/>
</dbReference>
<feature type="transmembrane region" description="Helical" evidence="5">
    <location>
        <begin position="141"/>
        <end position="164"/>
    </location>
</feature>
<evidence type="ECO:0000256" key="1">
    <source>
        <dbReference type="ARBA" id="ARBA00004370"/>
    </source>
</evidence>
<dbReference type="PROSITE" id="PS50262">
    <property type="entry name" value="G_PROTEIN_RECEP_F1_2"/>
    <property type="match status" value="1"/>
</dbReference>
<sequence length="333" mass="39448">MLYQHNSSAKDPSPIDYQMSISRSAQFWIIFPIYIPSVVCSLFDLYHYLISRTARQALHNHVIIFLLLINLIIQLTNIPFTLSYLHLGYVWPQSPVFCIFWTIIDEGFFIALTAFFAWATIERHILIFHDRLLSSRRKIIIFHYVPMVIVFLYCFCYTLIVIVFPPCENTFDYDELTCGEPICYYDEKSLAMWDIIVDHLIAVLIIVFCSFTLLLRILYQKSRMRQATNWKKYRKMTIQLLAISFLYFIIYIPNMFLEFLHICCISDEVGADFTAYSDFFSYYGYLLLPFVCAGSIPDLRTKVKNMFLLRRRRVARIVYPQTITLSRRAVVRQ</sequence>
<keyword evidence="4 5" id="KW-0472">Membrane</keyword>
<feature type="domain" description="G-protein coupled receptors family 1 profile" evidence="6">
    <location>
        <begin position="40"/>
        <end position="292"/>
    </location>
</feature>
<name>A0A815BFB7_ADIRI</name>
<dbReference type="Gene3D" id="1.20.1070.10">
    <property type="entry name" value="Rhodopsin 7-helix transmembrane proteins"/>
    <property type="match status" value="1"/>
</dbReference>
<feature type="transmembrane region" description="Helical" evidence="5">
    <location>
        <begin position="99"/>
        <end position="121"/>
    </location>
</feature>
<dbReference type="InterPro" id="IPR000276">
    <property type="entry name" value="GPCR_Rhodpsn"/>
</dbReference>
<gene>
    <name evidence="7" type="ORF">XAT740_LOCUS27075</name>
</gene>
<dbReference type="CDD" id="cd00637">
    <property type="entry name" value="7tm_classA_rhodopsin-like"/>
    <property type="match status" value="1"/>
</dbReference>
<comment type="caution">
    <text evidence="7">The sequence shown here is derived from an EMBL/GenBank/DDBJ whole genome shotgun (WGS) entry which is preliminary data.</text>
</comment>
<proteinExistence type="predicted"/>
<evidence type="ECO:0000313" key="8">
    <source>
        <dbReference type="Proteomes" id="UP000663828"/>
    </source>
</evidence>
<keyword evidence="3 5" id="KW-1133">Transmembrane helix</keyword>
<evidence type="ECO:0000256" key="4">
    <source>
        <dbReference type="ARBA" id="ARBA00023136"/>
    </source>
</evidence>
<accession>A0A815BFB7</accession>
<organism evidence="7 8">
    <name type="scientific">Adineta ricciae</name>
    <name type="common">Rotifer</name>
    <dbReference type="NCBI Taxonomy" id="249248"/>
    <lineage>
        <taxon>Eukaryota</taxon>
        <taxon>Metazoa</taxon>
        <taxon>Spiralia</taxon>
        <taxon>Gnathifera</taxon>
        <taxon>Rotifera</taxon>
        <taxon>Eurotatoria</taxon>
        <taxon>Bdelloidea</taxon>
        <taxon>Adinetida</taxon>
        <taxon>Adinetidae</taxon>
        <taxon>Adineta</taxon>
    </lineage>
</organism>
<evidence type="ECO:0000256" key="2">
    <source>
        <dbReference type="ARBA" id="ARBA00022692"/>
    </source>
</evidence>
<evidence type="ECO:0000256" key="3">
    <source>
        <dbReference type="ARBA" id="ARBA00022989"/>
    </source>
</evidence>
<dbReference type="GO" id="GO:0004930">
    <property type="term" value="F:G protein-coupled receptor activity"/>
    <property type="evidence" value="ECO:0007669"/>
    <property type="project" value="InterPro"/>
</dbReference>
<dbReference type="GO" id="GO:0016020">
    <property type="term" value="C:membrane"/>
    <property type="evidence" value="ECO:0007669"/>
    <property type="project" value="UniProtKB-SubCell"/>
</dbReference>
<reference evidence="7" key="1">
    <citation type="submission" date="2021-02" db="EMBL/GenBank/DDBJ databases">
        <authorList>
            <person name="Nowell W R."/>
        </authorList>
    </citation>
    <scope>NUCLEOTIDE SEQUENCE</scope>
</reference>
<feature type="transmembrane region" description="Helical" evidence="5">
    <location>
        <begin position="199"/>
        <end position="219"/>
    </location>
</feature>
<feature type="transmembrane region" description="Helical" evidence="5">
    <location>
        <begin position="282"/>
        <end position="303"/>
    </location>
</feature>
<dbReference type="SUPFAM" id="SSF81321">
    <property type="entry name" value="Family A G protein-coupled receptor-like"/>
    <property type="match status" value="1"/>
</dbReference>
<comment type="subcellular location">
    <subcellularLocation>
        <location evidence="1">Membrane</location>
    </subcellularLocation>
</comment>
<feature type="transmembrane region" description="Helical" evidence="5">
    <location>
        <begin position="62"/>
        <end position="87"/>
    </location>
</feature>
<evidence type="ECO:0000313" key="7">
    <source>
        <dbReference type="EMBL" id="CAF1266824.1"/>
    </source>
</evidence>
<evidence type="ECO:0000256" key="5">
    <source>
        <dbReference type="SAM" id="Phobius"/>
    </source>
</evidence>
<feature type="transmembrane region" description="Helical" evidence="5">
    <location>
        <begin position="240"/>
        <end position="262"/>
    </location>
</feature>
<keyword evidence="8" id="KW-1185">Reference proteome</keyword>
<dbReference type="Pfam" id="PF00001">
    <property type="entry name" value="7tm_1"/>
    <property type="match status" value="1"/>
</dbReference>
<protein>
    <recommendedName>
        <fullName evidence="6">G-protein coupled receptors family 1 profile domain-containing protein</fullName>
    </recommendedName>
</protein>
<keyword evidence="2 5" id="KW-0812">Transmembrane</keyword>
<dbReference type="InterPro" id="IPR017452">
    <property type="entry name" value="GPCR_Rhodpsn_7TM"/>
</dbReference>
<evidence type="ECO:0000259" key="6">
    <source>
        <dbReference type="PROSITE" id="PS50262"/>
    </source>
</evidence>